<evidence type="ECO:0000256" key="2">
    <source>
        <dbReference type="ARBA" id="ARBA00004241"/>
    </source>
</evidence>
<evidence type="ECO:0000256" key="6">
    <source>
        <dbReference type="ARBA" id="ARBA00022989"/>
    </source>
</evidence>
<comment type="function">
    <text evidence="10">Required for transformation and DNA binding.</text>
</comment>
<keyword evidence="8 10" id="KW-0178">Competence</keyword>
<evidence type="ECO:0000256" key="7">
    <source>
        <dbReference type="ARBA" id="ARBA00023136"/>
    </source>
</evidence>
<feature type="propeptide" id="PRO_5035528065" evidence="11">
    <location>
        <begin position="1"/>
        <end position="18"/>
    </location>
</feature>
<dbReference type="Pfam" id="PF07963">
    <property type="entry name" value="N_methyl"/>
    <property type="match status" value="1"/>
</dbReference>
<dbReference type="InterPro" id="IPR045584">
    <property type="entry name" value="Pilin-like"/>
</dbReference>
<comment type="subunit">
    <text evidence="10">Homodimer.</text>
</comment>
<organism evidence="12 13">
    <name type="scientific">Alteribacter lacisalsi</name>
    <dbReference type="NCBI Taxonomy" id="2045244"/>
    <lineage>
        <taxon>Bacteria</taxon>
        <taxon>Bacillati</taxon>
        <taxon>Bacillota</taxon>
        <taxon>Bacilli</taxon>
        <taxon>Bacillales</taxon>
        <taxon>Bacillaceae</taxon>
        <taxon>Alteribacter</taxon>
    </lineage>
</organism>
<comment type="subcellular location">
    <subcellularLocation>
        <location evidence="1">Cell membrane</location>
        <topology evidence="1">Single-pass membrane protein</topology>
    </subcellularLocation>
    <subcellularLocation>
        <location evidence="2">Cell surface</location>
    </subcellularLocation>
</comment>
<sequence>MRVEEKRFIEYSRKPEAGFTLIEMMIVLMIISVLLLIAVPSLTKNTSVANEKGCDAVIELLQGQAGAYLVAEGKQLTDLGDLVEKGYVDTVSCPDGTALTITNGVVGKND</sequence>
<dbReference type="NCBIfam" id="NF040999">
    <property type="entry name" value="pilin_ComGC"/>
    <property type="match status" value="1"/>
</dbReference>
<keyword evidence="10" id="KW-0813">Transport</keyword>
<keyword evidence="13" id="KW-1185">Reference proteome</keyword>
<dbReference type="EMBL" id="PDOF01000001">
    <property type="protein sequence ID" value="PYZ98609.1"/>
    <property type="molecule type" value="Genomic_DNA"/>
</dbReference>
<evidence type="ECO:0000256" key="11">
    <source>
        <dbReference type="PIRSR" id="PIRSR029928-50"/>
    </source>
</evidence>
<dbReference type="AlphaFoldDB" id="A0A2W0HP05"/>
<keyword evidence="4 11" id="KW-0488">Methylation</keyword>
<evidence type="ECO:0000256" key="3">
    <source>
        <dbReference type="ARBA" id="ARBA00022475"/>
    </source>
</evidence>
<keyword evidence="5 10" id="KW-0812">Transmembrane</keyword>
<evidence type="ECO:0000256" key="8">
    <source>
        <dbReference type="ARBA" id="ARBA00023287"/>
    </source>
</evidence>
<feature type="chain" id="PRO_5035528064" description="ComG operon protein 3" evidence="11">
    <location>
        <begin position="19"/>
        <end position="110"/>
    </location>
</feature>
<proteinExistence type="inferred from homology"/>
<evidence type="ECO:0000256" key="10">
    <source>
        <dbReference type="PIRNR" id="PIRNR029928"/>
    </source>
</evidence>
<evidence type="ECO:0000313" key="12">
    <source>
        <dbReference type="EMBL" id="PYZ98609.1"/>
    </source>
</evidence>
<dbReference type="OrthoDB" id="1798043at2"/>
<evidence type="ECO:0000256" key="1">
    <source>
        <dbReference type="ARBA" id="ARBA00004162"/>
    </source>
</evidence>
<dbReference type="RefSeq" id="WP_110518648.1">
    <property type="nucleotide sequence ID" value="NZ_PDOF01000001.1"/>
</dbReference>
<comment type="caution">
    <text evidence="12">The sequence shown here is derived from an EMBL/GenBank/DDBJ whole genome shotgun (WGS) entry which is preliminary data.</text>
</comment>
<dbReference type="InterPro" id="IPR016940">
    <property type="entry name" value="ComGC"/>
</dbReference>
<dbReference type="PROSITE" id="PS00409">
    <property type="entry name" value="PROKAR_NTER_METHYL"/>
    <property type="match status" value="1"/>
</dbReference>
<keyword evidence="6 10" id="KW-1133">Transmembrane helix</keyword>
<feature type="transmembrane region" description="Helical" evidence="10">
    <location>
        <begin position="21"/>
        <end position="42"/>
    </location>
</feature>
<dbReference type="GO" id="GO:0009986">
    <property type="term" value="C:cell surface"/>
    <property type="evidence" value="ECO:0007669"/>
    <property type="project" value="UniProtKB-SubCell"/>
</dbReference>
<accession>A0A2W0HP05</accession>
<dbReference type="SUPFAM" id="SSF54523">
    <property type="entry name" value="Pili subunits"/>
    <property type="match status" value="1"/>
</dbReference>
<evidence type="ECO:0000256" key="5">
    <source>
        <dbReference type="ARBA" id="ARBA00022692"/>
    </source>
</evidence>
<dbReference type="PIRSF" id="PIRSF029928">
    <property type="entry name" value="Late_competence_ComGC"/>
    <property type="match status" value="1"/>
</dbReference>
<evidence type="ECO:0000256" key="4">
    <source>
        <dbReference type="ARBA" id="ARBA00022481"/>
    </source>
</evidence>
<reference evidence="12 13" key="1">
    <citation type="submission" date="2017-10" db="EMBL/GenBank/DDBJ databases">
        <title>Bacillus sp. nov., a halophilic bacterium isolated from a Yangshapao Lake.</title>
        <authorList>
            <person name="Wang H."/>
        </authorList>
    </citation>
    <scope>NUCLEOTIDE SEQUENCE [LARGE SCALE GENOMIC DNA]</scope>
    <source>
        <strain evidence="12 13">YSP-3</strain>
    </source>
</reference>
<dbReference type="GO" id="GO:0005886">
    <property type="term" value="C:plasma membrane"/>
    <property type="evidence" value="ECO:0007669"/>
    <property type="project" value="UniProtKB-SubCell"/>
</dbReference>
<name>A0A2W0HP05_9BACI</name>
<evidence type="ECO:0000313" key="13">
    <source>
        <dbReference type="Proteomes" id="UP000248066"/>
    </source>
</evidence>
<protein>
    <recommendedName>
        <fullName evidence="10">ComG operon protein 3</fullName>
    </recommendedName>
</protein>
<keyword evidence="7 10" id="KW-0472">Membrane</keyword>
<gene>
    <name evidence="12" type="ORF">CR205_08515</name>
</gene>
<dbReference type="InterPro" id="IPR012902">
    <property type="entry name" value="N_methyl_site"/>
</dbReference>
<comment type="similarity">
    <text evidence="9 10">Belongs to the ComGC family.</text>
</comment>
<evidence type="ECO:0000256" key="9">
    <source>
        <dbReference type="ARBA" id="ARBA00043982"/>
    </source>
</evidence>
<keyword evidence="3 10" id="KW-1003">Cell membrane</keyword>
<dbReference type="Gene3D" id="3.30.700.10">
    <property type="entry name" value="Glycoprotein, Type 4 Pilin"/>
    <property type="match status" value="1"/>
</dbReference>
<dbReference type="GO" id="GO:0030420">
    <property type="term" value="P:establishment of competence for transformation"/>
    <property type="evidence" value="ECO:0007669"/>
    <property type="project" value="UniProtKB-UniRule"/>
</dbReference>
<dbReference type="NCBIfam" id="TIGR02532">
    <property type="entry name" value="IV_pilin_GFxxxE"/>
    <property type="match status" value="1"/>
</dbReference>
<dbReference type="Proteomes" id="UP000248066">
    <property type="component" value="Unassembled WGS sequence"/>
</dbReference>
<feature type="modified residue" description="N-methylphenylalanine" evidence="11">
    <location>
        <position position="19"/>
    </location>
</feature>